<keyword evidence="2" id="KW-0131">Cell cycle</keyword>
<keyword evidence="5" id="KW-1185">Reference proteome</keyword>
<dbReference type="Proteomes" id="UP000593564">
    <property type="component" value="Unassembled WGS sequence"/>
</dbReference>
<evidence type="ECO:0000313" key="4">
    <source>
        <dbReference type="EMBL" id="KAF5948044.1"/>
    </source>
</evidence>
<gene>
    <name evidence="4" type="ORF">HYC85_014001</name>
</gene>
<keyword evidence="1" id="KW-0649">Protein kinase inhibitor</keyword>
<dbReference type="GO" id="GO:0004860">
    <property type="term" value="F:protein kinase inhibitor activity"/>
    <property type="evidence" value="ECO:0007669"/>
    <property type="project" value="UniProtKB-KW"/>
</dbReference>
<accession>A0A7J7H867</accession>
<feature type="region of interest" description="Disordered" evidence="3">
    <location>
        <begin position="147"/>
        <end position="166"/>
    </location>
</feature>
<evidence type="ECO:0000256" key="3">
    <source>
        <dbReference type="SAM" id="MobiDB-lite"/>
    </source>
</evidence>
<protein>
    <submittedName>
        <fullName evidence="4">Uncharacterized protein</fullName>
    </submittedName>
</protein>
<evidence type="ECO:0000313" key="5">
    <source>
        <dbReference type="Proteomes" id="UP000593564"/>
    </source>
</evidence>
<evidence type="ECO:0000256" key="1">
    <source>
        <dbReference type="ARBA" id="ARBA00023013"/>
    </source>
</evidence>
<dbReference type="PANTHER" id="PTHR33142">
    <property type="entry name" value="CYCLIN-DEPENDENT PROTEIN KINASE INHIBITOR SMR13"/>
    <property type="match status" value="1"/>
</dbReference>
<dbReference type="InterPro" id="IPR040389">
    <property type="entry name" value="SMR"/>
</dbReference>
<sequence>MSTDLEFQQGLAQLRLPTIRIKPSADEIPTIQTPKSGSNSNSGDDECRTPTSPEHKIPAMLSCPPAPKKPRRTEHYKRKLCELQFFEIVGISSLSQDLNKLFGDLKARVSEQMGEIRSVVEMAQLEAEKKHDEVVDEMLAMLNAKAEASRLKEVEQEVGKDVDEEQ</sequence>
<dbReference type="AlphaFoldDB" id="A0A7J7H867"/>
<dbReference type="PANTHER" id="PTHR33142:SF89">
    <property type="entry name" value="CYCLIN-DEPENDENT PROTEIN KINASE INHIBITOR SMR2"/>
    <property type="match status" value="1"/>
</dbReference>
<feature type="region of interest" description="Disordered" evidence="3">
    <location>
        <begin position="18"/>
        <end position="71"/>
    </location>
</feature>
<dbReference type="GO" id="GO:0032875">
    <property type="term" value="P:regulation of DNA endoreduplication"/>
    <property type="evidence" value="ECO:0007669"/>
    <property type="project" value="InterPro"/>
</dbReference>
<organism evidence="4 5">
    <name type="scientific">Camellia sinensis</name>
    <name type="common">Tea plant</name>
    <name type="synonym">Thea sinensis</name>
    <dbReference type="NCBI Taxonomy" id="4442"/>
    <lineage>
        <taxon>Eukaryota</taxon>
        <taxon>Viridiplantae</taxon>
        <taxon>Streptophyta</taxon>
        <taxon>Embryophyta</taxon>
        <taxon>Tracheophyta</taxon>
        <taxon>Spermatophyta</taxon>
        <taxon>Magnoliopsida</taxon>
        <taxon>eudicotyledons</taxon>
        <taxon>Gunneridae</taxon>
        <taxon>Pentapetalae</taxon>
        <taxon>asterids</taxon>
        <taxon>Ericales</taxon>
        <taxon>Theaceae</taxon>
        <taxon>Camellia</taxon>
    </lineage>
</organism>
<reference evidence="5" key="1">
    <citation type="journal article" date="2020" name="Nat. Commun.">
        <title>Genome assembly of wild tea tree DASZ reveals pedigree and selection history of tea varieties.</title>
        <authorList>
            <person name="Zhang W."/>
            <person name="Zhang Y."/>
            <person name="Qiu H."/>
            <person name="Guo Y."/>
            <person name="Wan H."/>
            <person name="Zhang X."/>
            <person name="Scossa F."/>
            <person name="Alseekh S."/>
            <person name="Zhang Q."/>
            <person name="Wang P."/>
            <person name="Xu L."/>
            <person name="Schmidt M.H."/>
            <person name="Jia X."/>
            <person name="Li D."/>
            <person name="Zhu A."/>
            <person name="Guo F."/>
            <person name="Chen W."/>
            <person name="Ni D."/>
            <person name="Usadel B."/>
            <person name="Fernie A.R."/>
            <person name="Wen W."/>
        </authorList>
    </citation>
    <scope>NUCLEOTIDE SEQUENCE [LARGE SCALE GENOMIC DNA]</scope>
    <source>
        <strain evidence="5">cv. G240</strain>
    </source>
</reference>
<evidence type="ECO:0000256" key="2">
    <source>
        <dbReference type="ARBA" id="ARBA00023306"/>
    </source>
</evidence>
<reference evidence="4 5" key="2">
    <citation type="submission" date="2020-07" db="EMBL/GenBank/DDBJ databases">
        <title>Genome assembly of wild tea tree DASZ reveals pedigree and selection history of tea varieties.</title>
        <authorList>
            <person name="Zhang W."/>
        </authorList>
    </citation>
    <scope>NUCLEOTIDE SEQUENCE [LARGE SCALE GENOMIC DNA]</scope>
    <source>
        <strain evidence="5">cv. G240</strain>
        <tissue evidence="4">Leaf</tissue>
    </source>
</reference>
<dbReference type="EMBL" id="JACBKZ010000006">
    <property type="protein sequence ID" value="KAF5948044.1"/>
    <property type="molecule type" value="Genomic_DNA"/>
</dbReference>
<comment type="caution">
    <text evidence="4">The sequence shown here is derived from an EMBL/GenBank/DDBJ whole genome shotgun (WGS) entry which is preliminary data.</text>
</comment>
<feature type="compositionally biased region" description="Basic and acidic residues" evidence="3">
    <location>
        <begin position="45"/>
        <end position="57"/>
    </location>
</feature>
<feature type="compositionally biased region" description="Polar residues" evidence="3">
    <location>
        <begin position="30"/>
        <end position="42"/>
    </location>
</feature>
<proteinExistence type="predicted"/>
<name>A0A7J7H867_CAMSI</name>